<name>A0ABX6ERX4_KLUMA</name>
<organism evidence="4 5">
    <name type="scientific">Kluyveromyces marxianus</name>
    <name type="common">Yeast</name>
    <name type="synonym">Candida kefyr</name>
    <dbReference type="NCBI Taxonomy" id="4911"/>
    <lineage>
        <taxon>Eukaryota</taxon>
        <taxon>Fungi</taxon>
        <taxon>Dikarya</taxon>
        <taxon>Ascomycota</taxon>
        <taxon>Saccharomycotina</taxon>
        <taxon>Saccharomycetes</taxon>
        <taxon>Saccharomycetales</taxon>
        <taxon>Saccharomycetaceae</taxon>
        <taxon>Kluyveromyces</taxon>
    </lineage>
</organism>
<dbReference type="EMBL" id="CP015055">
    <property type="protein sequence ID" value="QGN14487.1"/>
    <property type="molecule type" value="Genomic_DNA"/>
</dbReference>
<dbReference type="PROSITE" id="PS51532">
    <property type="entry name" value="PITH"/>
    <property type="match status" value="1"/>
</dbReference>
<dbReference type="InterPro" id="IPR037047">
    <property type="entry name" value="PITH_dom_sf"/>
</dbReference>
<evidence type="ECO:0000313" key="4">
    <source>
        <dbReference type="EMBL" id="QGN14487.1"/>
    </source>
</evidence>
<evidence type="ECO:0000256" key="2">
    <source>
        <dbReference type="SAM" id="MobiDB-lite"/>
    </source>
</evidence>
<dbReference type="InterPro" id="IPR010400">
    <property type="entry name" value="PITH_dom"/>
</dbReference>
<reference evidence="4 5" key="2">
    <citation type="submission" date="2019-11" db="EMBL/GenBank/DDBJ databases">
        <authorList>
            <person name="Lu H."/>
        </authorList>
    </citation>
    <scope>NUCLEOTIDE SEQUENCE [LARGE SCALE GENOMIC DNA]</scope>
    <source>
        <strain evidence="4 5">FIM1</strain>
    </source>
</reference>
<dbReference type="InterPro" id="IPR008979">
    <property type="entry name" value="Galactose-bd-like_sf"/>
</dbReference>
<feature type="domain" description="PITH" evidence="3">
    <location>
        <begin position="30"/>
        <end position="228"/>
    </location>
</feature>
<evidence type="ECO:0000256" key="1">
    <source>
        <dbReference type="ARBA" id="ARBA00025788"/>
    </source>
</evidence>
<evidence type="ECO:0000259" key="3">
    <source>
        <dbReference type="PROSITE" id="PS51532"/>
    </source>
</evidence>
<dbReference type="Gene3D" id="2.60.120.470">
    <property type="entry name" value="PITH domain"/>
    <property type="match status" value="1"/>
</dbReference>
<gene>
    <name evidence="4" type="ORF">FIM1_1148</name>
</gene>
<dbReference type="InterPro" id="IPR045099">
    <property type="entry name" value="PITH1-like"/>
</dbReference>
<dbReference type="Proteomes" id="UP000422736">
    <property type="component" value="Chromosome 2"/>
</dbReference>
<keyword evidence="5" id="KW-1185">Reference proteome</keyword>
<dbReference type="SUPFAM" id="SSF49785">
    <property type="entry name" value="Galactose-binding domain-like"/>
    <property type="match status" value="1"/>
</dbReference>
<accession>A0ABX6ERX4</accession>
<dbReference type="Pfam" id="PF06201">
    <property type="entry name" value="PITH"/>
    <property type="match status" value="1"/>
</dbReference>
<evidence type="ECO:0000313" key="5">
    <source>
        <dbReference type="Proteomes" id="UP000422736"/>
    </source>
</evidence>
<dbReference type="PANTHER" id="PTHR12175">
    <property type="entry name" value="AD039 HT014 THIOREDOXIN FAMILY TRP26"/>
    <property type="match status" value="1"/>
</dbReference>
<dbReference type="PANTHER" id="PTHR12175:SF1">
    <property type="entry name" value="PITH DOMAIN-CONTAINING PROTEIN 1"/>
    <property type="match status" value="1"/>
</dbReference>
<proteinExistence type="inferred from homology"/>
<protein>
    <submittedName>
        <fullName evidence="4">UPF0424 protein P35G2.02</fullName>
    </submittedName>
</protein>
<sequence>MSGHNCEDEYHSHNHDHDNDHGHDHGHSHDTPIETFSQQSLYAYIDTTKVQVRNGVSSDRITELPKCFLKPQGEKYDTSRYVESDADCQLLIQIPFTASVKVFTMLLRVNKSGAGYSTPKAIQLYKNYNKNLDFDTISDLKADYTFEFPNNIGVEPDYSGESLTDENTFMKFDLPRNIFQNCESVTMFIKDNWSDDEDDLDRIYYCELRGEVTGKLRNLGAPIVTVYEAAPNPVHAKLESQNLHYTA</sequence>
<reference evidence="4 5" key="1">
    <citation type="submission" date="2016-03" db="EMBL/GenBank/DDBJ databases">
        <title>How can Kluyveromyces marxianus grow so fast - potential evolutionary course in Saccharomyces Complex revealed by comparative genomics.</title>
        <authorList>
            <person name="Mo W."/>
            <person name="Lu W."/>
            <person name="Yang X."/>
            <person name="Qi J."/>
            <person name="Lv H."/>
        </authorList>
    </citation>
    <scope>NUCLEOTIDE SEQUENCE [LARGE SCALE GENOMIC DNA]</scope>
    <source>
        <strain evidence="4 5">FIM1</strain>
    </source>
</reference>
<feature type="region of interest" description="Disordered" evidence="2">
    <location>
        <begin position="1"/>
        <end position="32"/>
    </location>
</feature>
<comment type="similarity">
    <text evidence="1">Belongs to the PITHD1 family.</text>
</comment>